<accession>A0AAD3TKP7</accession>
<sequence>MTRAFDASQESMHNITYICFEQIGTAAPTTEHGRMTLFKANQVQNFPPHHPRTTIRIPKQRNALRTAAGRIVQRGKQADQQPSASQRTQQHGRQKCTRIDAQ</sequence>
<comment type="caution">
    <text evidence="2">The sequence shown here is derived from an EMBL/GenBank/DDBJ whole genome shotgun (WGS) entry which is preliminary data.</text>
</comment>
<protein>
    <submittedName>
        <fullName evidence="2">Uncharacterized protein</fullName>
    </submittedName>
</protein>
<dbReference type="AlphaFoldDB" id="A0AAD3TKP7"/>
<feature type="region of interest" description="Disordered" evidence="1">
    <location>
        <begin position="71"/>
        <end position="102"/>
    </location>
</feature>
<gene>
    <name evidence="2" type="ORF">Nepgr_033574</name>
</gene>
<evidence type="ECO:0000313" key="2">
    <source>
        <dbReference type="EMBL" id="GMH31730.1"/>
    </source>
</evidence>
<proteinExistence type="predicted"/>
<organism evidence="2 3">
    <name type="scientific">Nepenthes gracilis</name>
    <name type="common">Slender pitcher plant</name>
    <dbReference type="NCBI Taxonomy" id="150966"/>
    <lineage>
        <taxon>Eukaryota</taxon>
        <taxon>Viridiplantae</taxon>
        <taxon>Streptophyta</taxon>
        <taxon>Embryophyta</taxon>
        <taxon>Tracheophyta</taxon>
        <taxon>Spermatophyta</taxon>
        <taxon>Magnoliopsida</taxon>
        <taxon>eudicotyledons</taxon>
        <taxon>Gunneridae</taxon>
        <taxon>Pentapetalae</taxon>
        <taxon>Caryophyllales</taxon>
        <taxon>Nepenthaceae</taxon>
        <taxon>Nepenthes</taxon>
    </lineage>
</organism>
<name>A0AAD3TKP7_NEPGR</name>
<evidence type="ECO:0000256" key="1">
    <source>
        <dbReference type="SAM" id="MobiDB-lite"/>
    </source>
</evidence>
<feature type="compositionally biased region" description="Polar residues" evidence="1">
    <location>
        <begin position="78"/>
        <end position="89"/>
    </location>
</feature>
<evidence type="ECO:0000313" key="3">
    <source>
        <dbReference type="Proteomes" id="UP001279734"/>
    </source>
</evidence>
<dbReference type="Proteomes" id="UP001279734">
    <property type="component" value="Unassembled WGS sequence"/>
</dbReference>
<reference evidence="2" key="1">
    <citation type="submission" date="2023-05" db="EMBL/GenBank/DDBJ databases">
        <title>Nepenthes gracilis genome sequencing.</title>
        <authorList>
            <person name="Fukushima K."/>
        </authorList>
    </citation>
    <scope>NUCLEOTIDE SEQUENCE</scope>
    <source>
        <strain evidence="2">SING2019-196</strain>
    </source>
</reference>
<dbReference type="EMBL" id="BSYO01000040">
    <property type="protein sequence ID" value="GMH31730.1"/>
    <property type="molecule type" value="Genomic_DNA"/>
</dbReference>
<keyword evidence="3" id="KW-1185">Reference proteome</keyword>